<proteinExistence type="predicted"/>
<dbReference type="EMBL" id="JUIV01000004">
    <property type="protein sequence ID" value="RYJ39235.1"/>
    <property type="molecule type" value="Genomic_DNA"/>
</dbReference>
<dbReference type="RefSeq" id="WP_129746528.1">
    <property type="nucleotide sequence ID" value="NZ_JUIV01000004.1"/>
</dbReference>
<sequence length="159" mass="17747">MKNITLILFLVLGFAVGCSSDEDNKSGVNSSIVIDGITFKPNKAVYSYQPASFESQKRVRFVINNEGMEEFLYIDISFPATQKSLTGEYSFGIGTADELLAMAEFYAPDKRYYISGYSLKITDNGDSNFNFEFVSPEVYDINNKKVNFKGALSGKIVME</sequence>
<dbReference type="Proteomes" id="UP000290433">
    <property type="component" value="Unassembled WGS sequence"/>
</dbReference>
<dbReference type="OrthoDB" id="1364063at2"/>
<gene>
    <name evidence="1" type="ORF">NU08_1543</name>
</gene>
<protein>
    <recommendedName>
        <fullName evidence="3">Lipoprotein</fullName>
    </recommendedName>
</protein>
<name>A0A444W019_9FLAO</name>
<comment type="caution">
    <text evidence="1">The sequence shown here is derived from an EMBL/GenBank/DDBJ whole genome shotgun (WGS) entry which is preliminary data.</text>
</comment>
<evidence type="ECO:0008006" key="3">
    <source>
        <dbReference type="Google" id="ProtNLM"/>
    </source>
</evidence>
<evidence type="ECO:0000313" key="1">
    <source>
        <dbReference type="EMBL" id="RYJ39235.1"/>
    </source>
</evidence>
<dbReference type="PROSITE" id="PS51257">
    <property type="entry name" value="PROKAR_LIPOPROTEIN"/>
    <property type="match status" value="1"/>
</dbReference>
<dbReference type="AlphaFoldDB" id="A0A444W019"/>
<evidence type="ECO:0000313" key="2">
    <source>
        <dbReference type="Proteomes" id="UP000290433"/>
    </source>
</evidence>
<accession>A0A444W019</accession>
<reference evidence="1 2" key="1">
    <citation type="submission" date="2014-12" db="EMBL/GenBank/DDBJ databases">
        <title>Genome sequence of Flavobacterium anhuiense RCM74.</title>
        <authorList>
            <person name="Kim J.F."/>
            <person name="Song J.Y."/>
            <person name="Kwak M.-J."/>
            <person name="Lee S.-W."/>
        </authorList>
    </citation>
    <scope>NUCLEOTIDE SEQUENCE [LARGE SCALE GENOMIC DNA]</scope>
    <source>
        <strain evidence="1 2">RCM74</strain>
    </source>
</reference>
<organism evidence="1 2">
    <name type="scientific">Flavobacterium anhuiense</name>
    <dbReference type="NCBI Taxonomy" id="459526"/>
    <lineage>
        <taxon>Bacteria</taxon>
        <taxon>Pseudomonadati</taxon>
        <taxon>Bacteroidota</taxon>
        <taxon>Flavobacteriia</taxon>
        <taxon>Flavobacteriales</taxon>
        <taxon>Flavobacteriaceae</taxon>
        <taxon>Flavobacterium</taxon>
    </lineage>
</organism>